<feature type="region of interest" description="Disordered" evidence="1">
    <location>
        <begin position="31"/>
        <end position="64"/>
    </location>
</feature>
<evidence type="ECO:0000256" key="1">
    <source>
        <dbReference type="SAM" id="MobiDB-lite"/>
    </source>
</evidence>
<organism evidence="2 3">
    <name type="scientific">Lentinus brumalis</name>
    <dbReference type="NCBI Taxonomy" id="2498619"/>
    <lineage>
        <taxon>Eukaryota</taxon>
        <taxon>Fungi</taxon>
        <taxon>Dikarya</taxon>
        <taxon>Basidiomycota</taxon>
        <taxon>Agaricomycotina</taxon>
        <taxon>Agaricomycetes</taxon>
        <taxon>Polyporales</taxon>
        <taxon>Polyporaceae</taxon>
        <taxon>Lentinus</taxon>
    </lineage>
</organism>
<dbReference type="EMBL" id="KZ857389">
    <property type="protein sequence ID" value="RDX52839.1"/>
    <property type="molecule type" value="Genomic_DNA"/>
</dbReference>
<name>A0A371DJX6_9APHY</name>
<reference evidence="2 3" key="1">
    <citation type="journal article" date="2018" name="Biotechnol. Biofuels">
        <title>Integrative visual omics of the white-rot fungus Polyporus brumalis exposes the biotechnological potential of its oxidative enzymes for delignifying raw plant biomass.</title>
        <authorList>
            <person name="Miyauchi S."/>
            <person name="Rancon A."/>
            <person name="Drula E."/>
            <person name="Hage H."/>
            <person name="Chaduli D."/>
            <person name="Favel A."/>
            <person name="Grisel S."/>
            <person name="Henrissat B."/>
            <person name="Herpoel-Gimbert I."/>
            <person name="Ruiz-Duenas F.J."/>
            <person name="Chevret D."/>
            <person name="Hainaut M."/>
            <person name="Lin J."/>
            <person name="Wang M."/>
            <person name="Pangilinan J."/>
            <person name="Lipzen A."/>
            <person name="Lesage-Meessen L."/>
            <person name="Navarro D."/>
            <person name="Riley R."/>
            <person name="Grigoriev I.V."/>
            <person name="Zhou S."/>
            <person name="Raouche S."/>
            <person name="Rosso M.N."/>
        </authorList>
    </citation>
    <scope>NUCLEOTIDE SEQUENCE [LARGE SCALE GENOMIC DNA]</scope>
    <source>
        <strain evidence="2 3">BRFM 1820</strain>
    </source>
</reference>
<gene>
    <name evidence="2" type="ORF">OH76DRAFT_129812</name>
</gene>
<feature type="compositionally biased region" description="Polar residues" evidence="1">
    <location>
        <begin position="55"/>
        <end position="64"/>
    </location>
</feature>
<dbReference type="Proteomes" id="UP000256964">
    <property type="component" value="Unassembled WGS sequence"/>
</dbReference>
<proteinExistence type="predicted"/>
<evidence type="ECO:0000313" key="3">
    <source>
        <dbReference type="Proteomes" id="UP000256964"/>
    </source>
</evidence>
<sequence>MRALIPDAFDLPDALVVNKGTARQLPWLACDDDEPKKRNGTPGSRSDKNRYGESATLQDTTLSSAGSEATARSMVLSAGTMLLVWKVCATTYQLSTSTSSDPTVVLTSVRYRSACRNNAERTYCTNVLLKFVLCKSNGSRDIDGAPYRASCRQLPPTPWGRQ</sequence>
<protein>
    <submittedName>
        <fullName evidence="2">Uncharacterized protein</fullName>
    </submittedName>
</protein>
<accession>A0A371DJX6</accession>
<evidence type="ECO:0000313" key="2">
    <source>
        <dbReference type="EMBL" id="RDX52839.1"/>
    </source>
</evidence>
<keyword evidence="3" id="KW-1185">Reference proteome</keyword>
<dbReference type="AlphaFoldDB" id="A0A371DJX6"/>